<sequence length="824" mass="95772">MSSPPSPRTAAMAIQMRAMRDHFERLLREQGEQFQQKFDELERRSNDGSGDEEERRRRRRQGRDPLRGIKIKVPSFVGKSDPEAYLEWETKIEQIFNCHNYSDVEKVQVASIEFKEYALVWWDQLIKDRRRYDERPIDTWEEMKRIMRRRFVPSYYHRDLHNKLQRLTQGSKSVEEYFKEMEVAKIRANVEEDNEATMARFLHGLNRDISDIVELHHYVEMDELVHQAIKVEQQLKRKSQARRSSTNFNSPNLKDNEGASSSSSTEPIVENKGKAIAPSQSVSTNKKVTCFKCQGKGHIASECPTKRTMLMEENEEEEEGNKDVEENDEEEEEIPSGELLMVRRMLWNLVKEEDTTQRENLFHTRCLVQKKVCSLIIDGGSCTNVASTRLVSKLNLETKPHPKPYKLQWLNESVEIVVNRQVEVCFTIGKYEDVVLCDVVPMEASHLLLGRPWQFDKKVSHEGYSNKYSFVHHGQKIVLVPLSHNEVREDQKKMREKNEQEKEKNEKDKEKKKSDKRNNDEMKENLIAKKGEVGNAIVSKQHLYFLFCKNVELLANTPNPQKFPSCVETHLQEFEDMFPKEVPSDLPPIIGIEHHNDLNLRPSMSTRPTYRINQPQTKESQKQVVEFVRKLHEQVKMKNGEKIEIYAKKANKGWMVVVFDPGNWIRVQMKTELLKSQKKSKLKGEELFNSRSNSLQEGGNDEDINQDISDAIQSLGGPMKRACARRINDVLVHFMIKSIEGPAQCMEAPMLLENECSLLRDAFGLRQVLLQPEEKLLVKCNAELSSEGVAPKPKNLIGKMKVQGTFLCYFLLFKLINFSMPVLY</sequence>
<proteinExistence type="predicted"/>
<gene>
    <name evidence="1" type="ORF">MILVUS5_LOCUS14006</name>
</gene>
<dbReference type="EMBL" id="CASHSV030000055">
    <property type="protein sequence ID" value="CAJ2645060.1"/>
    <property type="molecule type" value="Genomic_DNA"/>
</dbReference>
<keyword evidence="2" id="KW-1185">Reference proteome</keyword>
<evidence type="ECO:0000313" key="1">
    <source>
        <dbReference type="EMBL" id="CAJ2645060.1"/>
    </source>
</evidence>
<comment type="caution">
    <text evidence="1">The sequence shown here is derived from an EMBL/GenBank/DDBJ whole genome shotgun (WGS) entry which is preliminary data.</text>
</comment>
<reference evidence="1" key="1">
    <citation type="submission" date="2023-10" db="EMBL/GenBank/DDBJ databases">
        <authorList>
            <person name="Rodriguez Cubillos JULIANA M."/>
            <person name="De Vega J."/>
        </authorList>
    </citation>
    <scope>NUCLEOTIDE SEQUENCE</scope>
</reference>
<name>A0ACB0JM40_TRIPR</name>
<dbReference type="Proteomes" id="UP001177021">
    <property type="component" value="Unassembled WGS sequence"/>
</dbReference>
<organism evidence="1 2">
    <name type="scientific">Trifolium pratense</name>
    <name type="common">Red clover</name>
    <dbReference type="NCBI Taxonomy" id="57577"/>
    <lineage>
        <taxon>Eukaryota</taxon>
        <taxon>Viridiplantae</taxon>
        <taxon>Streptophyta</taxon>
        <taxon>Embryophyta</taxon>
        <taxon>Tracheophyta</taxon>
        <taxon>Spermatophyta</taxon>
        <taxon>Magnoliopsida</taxon>
        <taxon>eudicotyledons</taxon>
        <taxon>Gunneridae</taxon>
        <taxon>Pentapetalae</taxon>
        <taxon>rosids</taxon>
        <taxon>fabids</taxon>
        <taxon>Fabales</taxon>
        <taxon>Fabaceae</taxon>
        <taxon>Papilionoideae</taxon>
        <taxon>50 kb inversion clade</taxon>
        <taxon>NPAAA clade</taxon>
        <taxon>Hologalegina</taxon>
        <taxon>IRL clade</taxon>
        <taxon>Trifolieae</taxon>
        <taxon>Trifolium</taxon>
    </lineage>
</organism>
<evidence type="ECO:0000313" key="2">
    <source>
        <dbReference type="Proteomes" id="UP001177021"/>
    </source>
</evidence>
<accession>A0ACB0JM40</accession>
<protein>
    <submittedName>
        <fullName evidence="1">Uncharacterized protein</fullName>
    </submittedName>
</protein>